<feature type="transmembrane region" description="Helical" evidence="1">
    <location>
        <begin position="81"/>
        <end position="101"/>
    </location>
</feature>
<feature type="transmembrane region" description="Helical" evidence="1">
    <location>
        <begin position="50"/>
        <end position="69"/>
    </location>
</feature>
<gene>
    <name evidence="2" type="ORF">FYJ33_13900</name>
</gene>
<dbReference type="EMBL" id="VULX01000032">
    <property type="protein sequence ID" value="MSR92454.1"/>
    <property type="molecule type" value="Genomic_DNA"/>
</dbReference>
<keyword evidence="1" id="KW-1133">Transmembrane helix</keyword>
<evidence type="ECO:0000256" key="1">
    <source>
        <dbReference type="SAM" id="Phobius"/>
    </source>
</evidence>
<dbReference type="RefSeq" id="WP_154532368.1">
    <property type="nucleotide sequence ID" value="NZ_VULX01000032.1"/>
</dbReference>
<accession>A0A7X2N0F6</accession>
<dbReference type="AlphaFoldDB" id="A0A7X2N0F6"/>
<keyword evidence="1" id="KW-0472">Membrane</keyword>
<sequence length="120" mass="13376">MVVILEVLNLTMLKKQITHEDIVLTCTTSLMPVVFTGLLAAIIFNLSLLLGILVLILGMSLIFVRMYTALTKLTNIEHNKIYLVIVIMVIVIAAVLTFAVYHQFGDFLYTTVKGLIHDLA</sequence>
<evidence type="ECO:0000313" key="3">
    <source>
        <dbReference type="Proteomes" id="UP000460287"/>
    </source>
</evidence>
<keyword evidence="1" id="KW-0812">Transmembrane</keyword>
<dbReference type="Proteomes" id="UP000460287">
    <property type="component" value="Unassembled WGS sequence"/>
</dbReference>
<feature type="transmembrane region" description="Helical" evidence="1">
    <location>
        <begin position="22"/>
        <end position="44"/>
    </location>
</feature>
<comment type="caution">
    <text evidence="2">The sequence shown here is derived from an EMBL/GenBank/DDBJ whole genome shotgun (WGS) entry which is preliminary data.</text>
</comment>
<protein>
    <submittedName>
        <fullName evidence="2">Uncharacterized protein</fullName>
    </submittedName>
</protein>
<keyword evidence="3" id="KW-1185">Reference proteome</keyword>
<evidence type="ECO:0000313" key="2">
    <source>
        <dbReference type="EMBL" id="MSR92454.1"/>
    </source>
</evidence>
<organism evidence="2 3">
    <name type="scientific">Inconstantimicrobium porci</name>
    <dbReference type="NCBI Taxonomy" id="2652291"/>
    <lineage>
        <taxon>Bacteria</taxon>
        <taxon>Bacillati</taxon>
        <taxon>Bacillota</taxon>
        <taxon>Clostridia</taxon>
        <taxon>Eubacteriales</taxon>
        <taxon>Clostridiaceae</taxon>
        <taxon>Inconstantimicrobium</taxon>
    </lineage>
</organism>
<name>A0A7X2N0F6_9CLOT</name>
<reference evidence="2 3" key="1">
    <citation type="submission" date="2019-08" db="EMBL/GenBank/DDBJ databases">
        <title>In-depth cultivation of the pig gut microbiome towards novel bacterial diversity and tailored functional studies.</title>
        <authorList>
            <person name="Wylensek D."/>
            <person name="Hitch T.C.A."/>
            <person name="Clavel T."/>
        </authorList>
    </citation>
    <scope>NUCLEOTIDE SEQUENCE [LARGE SCALE GENOMIC DNA]</scope>
    <source>
        <strain evidence="2 3">WCA-383-APC-5B</strain>
    </source>
</reference>
<proteinExistence type="predicted"/>